<dbReference type="STRING" id="47839.BN973_03380"/>
<dbReference type="RefSeq" id="WP_036469469.1">
    <property type="nucleotide sequence ID" value="NZ_HG964446.1"/>
</dbReference>
<dbReference type="EMBL" id="HG964446">
    <property type="protein sequence ID" value="CDO89009.1"/>
    <property type="molecule type" value="Genomic_DNA"/>
</dbReference>
<dbReference type="HOGENOM" id="CLU_2863047_0_0_11"/>
<evidence type="ECO:0000313" key="2">
    <source>
        <dbReference type="EMBL" id="CDO89009.1"/>
    </source>
</evidence>
<gene>
    <name evidence="2" type="ORF">BN973_03380</name>
</gene>
<dbReference type="SUPFAM" id="SSF51735">
    <property type="entry name" value="NAD(P)-binding Rossmann-fold domains"/>
    <property type="match status" value="1"/>
</dbReference>
<dbReference type="Gene3D" id="3.40.50.720">
    <property type="entry name" value="NAD(P)-binding Rossmann-like Domain"/>
    <property type="match status" value="1"/>
</dbReference>
<dbReference type="InterPro" id="IPR036291">
    <property type="entry name" value="NAD(P)-bd_dom_sf"/>
</dbReference>
<reference evidence="2" key="2">
    <citation type="submission" date="2014-04" db="EMBL/GenBank/DDBJ databases">
        <authorList>
            <person name="Urmite Genomes U."/>
        </authorList>
    </citation>
    <scope>NUCLEOTIDE SEQUENCE</scope>
    <source>
        <strain evidence="2">DSM 44626</strain>
    </source>
</reference>
<reference evidence="2" key="1">
    <citation type="journal article" date="2014" name="Genome Announc.">
        <title>Draft Genome Sequence of Mycobacterium triplex DSM 44626.</title>
        <authorList>
            <person name="Sassi M."/>
            <person name="Croce O."/>
            <person name="Robert C."/>
            <person name="Raoult D."/>
            <person name="Drancourt M."/>
        </authorList>
    </citation>
    <scope>NUCLEOTIDE SEQUENCE [LARGE SCALE GENOMIC DNA]</scope>
    <source>
        <strain evidence="2">DSM 44626</strain>
    </source>
</reference>
<protein>
    <submittedName>
        <fullName evidence="2">Reductase</fullName>
    </submittedName>
</protein>
<name>A0A024JZJ8_9MYCO</name>
<accession>A0A024JZJ8</accession>
<feature type="domain" description="Pyrroline-5-carboxylate reductase catalytic N-terminal" evidence="1">
    <location>
        <begin position="4"/>
        <end position="39"/>
    </location>
</feature>
<dbReference type="Proteomes" id="UP000028880">
    <property type="component" value="Unassembled WGS sequence"/>
</dbReference>
<organism evidence="2">
    <name type="scientific">Mycobacterium triplex</name>
    <dbReference type="NCBI Taxonomy" id="47839"/>
    <lineage>
        <taxon>Bacteria</taxon>
        <taxon>Bacillati</taxon>
        <taxon>Actinomycetota</taxon>
        <taxon>Actinomycetes</taxon>
        <taxon>Mycobacteriales</taxon>
        <taxon>Mycobacteriaceae</taxon>
        <taxon>Mycobacterium</taxon>
        <taxon>Mycobacterium simiae complex</taxon>
    </lineage>
</organism>
<dbReference type="InterPro" id="IPR028939">
    <property type="entry name" value="P5C_Rdtase_cat_N"/>
</dbReference>
<dbReference type="AlphaFoldDB" id="A0A024JZJ8"/>
<evidence type="ECO:0000259" key="1">
    <source>
        <dbReference type="Pfam" id="PF03807"/>
    </source>
</evidence>
<sequence>MSSISIIGSGNMASGIGAMAVKGGNTVEVISRDPAKAAAPGLLVMGLARNGLGDFDSSLGVRLS</sequence>
<proteinExistence type="predicted"/>
<dbReference type="Pfam" id="PF03807">
    <property type="entry name" value="F420_oxidored"/>
    <property type="match status" value="1"/>
</dbReference>